<evidence type="ECO:0000313" key="1">
    <source>
        <dbReference type="EMBL" id="MBB6260050.1"/>
    </source>
</evidence>
<organism evidence="1 2">
    <name type="scientific">Paenochrobactrum gallinarii</name>
    <dbReference type="NCBI Taxonomy" id="643673"/>
    <lineage>
        <taxon>Bacteria</taxon>
        <taxon>Pseudomonadati</taxon>
        <taxon>Pseudomonadota</taxon>
        <taxon>Alphaproteobacteria</taxon>
        <taxon>Hyphomicrobiales</taxon>
        <taxon>Brucellaceae</taxon>
        <taxon>Paenochrobactrum</taxon>
    </lineage>
</organism>
<dbReference type="Proteomes" id="UP000555393">
    <property type="component" value="Unassembled WGS sequence"/>
</dbReference>
<gene>
    <name evidence="1" type="ORF">FHS77_000574</name>
</gene>
<dbReference type="EMBL" id="JACIIU010000002">
    <property type="protein sequence ID" value="MBB6260050.1"/>
    <property type="molecule type" value="Genomic_DNA"/>
</dbReference>
<comment type="caution">
    <text evidence="1">The sequence shown here is derived from an EMBL/GenBank/DDBJ whole genome shotgun (WGS) entry which is preliminary data.</text>
</comment>
<protein>
    <submittedName>
        <fullName evidence="1">Uncharacterized protein</fullName>
    </submittedName>
</protein>
<reference evidence="1 2" key="1">
    <citation type="submission" date="2020-08" db="EMBL/GenBank/DDBJ databases">
        <title>Genomic Encyclopedia of Type Strains, Phase IV (KMG-IV): sequencing the most valuable type-strain genomes for metagenomic binning, comparative biology and taxonomic classification.</title>
        <authorList>
            <person name="Goeker M."/>
        </authorList>
    </citation>
    <scope>NUCLEOTIDE SEQUENCE [LARGE SCALE GENOMIC DNA]</scope>
    <source>
        <strain evidence="1 2">DSM 22336</strain>
    </source>
</reference>
<dbReference type="AlphaFoldDB" id="A0A841LT18"/>
<evidence type="ECO:0000313" key="2">
    <source>
        <dbReference type="Proteomes" id="UP000555393"/>
    </source>
</evidence>
<proteinExistence type="predicted"/>
<name>A0A841LT18_9HYPH</name>
<keyword evidence="2" id="KW-1185">Reference proteome</keyword>
<sequence length="73" mass="8110">MTLGLVPEVRDSVDVIDVHGEQSRVVNPDMMELENVRNIIGNETVGLDDGVRPHLVPDGWKSVSVRIFELITT</sequence>
<accession>A0A841LT18</accession>